<gene>
    <name evidence="4" type="ORF">A2008_12100</name>
</gene>
<dbReference type="GO" id="GO:0016887">
    <property type="term" value="F:ATP hydrolysis activity"/>
    <property type="evidence" value="ECO:0007669"/>
    <property type="project" value="InterPro"/>
</dbReference>
<dbReference type="SUPFAM" id="SSF52540">
    <property type="entry name" value="P-loop containing nucleoside triphosphate hydrolases"/>
    <property type="match status" value="1"/>
</dbReference>
<evidence type="ECO:0000256" key="1">
    <source>
        <dbReference type="ARBA" id="ARBA00006611"/>
    </source>
</evidence>
<dbReference type="SUPFAM" id="SSF48371">
    <property type="entry name" value="ARM repeat"/>
    <property type="match status" value="1"/>
</dbReference>
<evidence type="ECO:0000259" key="3">
    <source>
        <dbReference type="PROSITE" id="PS00662"/>
    </source>
</evidence>
<organism evidence="4 5">
    <name type="scientific">Candidatus Wallbacteria bacterium GWC2_49_35</name>
    <dbReference type="NCBI Taxonomy" id="1817813"/>
    <lineage>
        <taxon>Bacteria</taxon>
        <taxon>Candidatus Walliibacteriota</taxon>
    </lineage>
</organism>
<dbReference type="Pfam" id="PF13646">
    <property type="entry name" value="HEAT_2"/>
    <property type="match status" value="1"/>
</dbReference>
<feature type="domain" description="Bacterial type II secretion system protein E" evidence="3">
    <location>
        <begin position="743"/>
        <end position="757"/>
    </location>
</feature>
<evidence type="ECO:0000313" key="4">
    <source>
        <dbReference type="EMBL" id="OGM03534.1"/>
    </source>
</evidence>
<comment type="similarity">
    <text evidence="1">Belongs to the GSP E family.</text>
</comment>
<proteinExistence type="inferred from homology"/>
<dbReference type="CDD" id="cd01131">
    <property type="entry name" value="PilT"/>
    <property type="match status" value="1"/>
</dbReference>
<dbReference type="InterPro" id="IPR011989">
    <property type="entry name" value="ARM-like"/>
</dbReference>
<dbReference type="NCBIfam" id="TIGR01420">
    <property type="entry name" value="pilT_fam"/>
    <property type="match status" value="1"/>
</dbReference>
<dbReference type="InterPro" id="IPR006321">
    <property type="entry name" value="PilT/PilU"/>
</dbReference>
<dbReference type="InterPro" id="IPR001482">
    <property type="entry name" value="T2SS/T4SS_dom"/>
</dbReference>
<dbReference type="InterPro" id="IPR003593">
    <property type="entry name" value="AAA+_ATPase"/>
</dbReference>
<dbReference type="SMART" id="SM00382">
    <property type="entry name" value="AAA"/>
    <property type="match status" value="1"/>
</dbReference>
<evidence type="ECO:0000256" key="2">
    <source>
        <dbReference type="SAM" id="MobiDB-lite"/>
    </source>
</evidence>
<dbReference type="PANTHER" id="PTHR30486">
    <property type="entry name" value="TWITCHING MOTILITY PROTEIN PILT"/>
    <property type="match status" value="1"/>
</dbReference>
<dbReference type="AlphaFoldDB" id="A0A1F7WL25"/>
<dbReference type="EMBL" id="MGFH01000162">
    <property type="protein sequence ID" value="OGM03534.1"/>
    <property type="molecule type" value="Genomic_DNA"/>
</dbReference>
<dbReference type="InterPro" id="IPR027417">
    <property type="entry name" value="P-loop_NTPase"/>
</dbReference>
<name>A0A1F7WL25_9BACT</name>
<dbReference type="Gene3D" id="3.40.50.300">
    <property type="entry name" value="P-loop containing nucleotide triphosphate hydrolases"/>
    <property type="match status" value="1"/>
</dbReference>
<dbReference type="Pfam" id="PF00437">
    <property type="entry name" value="T2SSE"/>
    <property type="match status" value="1"/>
</dbReference>
<evidence type="ECO:0000313" key="5">
    <source>
        <dbReference type="Proteomes" id="UP000178735"/>
    </source>
</evidence>
<dbReference type="Gene3D" id="1.25.10.10">
    <property type="entry name" value="Leucine-rich Repeat Variant"/>
    <property type="match status" value="3"/>
</dbReference>
<reference evidence="4 5" key="1">
    <citation type="journal article" date="2016" name="Nat. Commun.">
        <title>Thousands of microbial genomes shed light on interconnected biogeochemical processes in an aquifer system.</title>
        <authorList>
            <person name="Anantharaman K."/>
            <person name="Brown C.T."/>
            <person name="Hug L.A."/>
            <person name="Sharon I."/>
            <person name="Castelle C.J."/>
            <person name="Probst A.J."/>
            <person name="Thomas B.C."/>
            <person name="Singh A."/>
            <person name="Wilkins M.J."/>
            <person name="Karaoz U."/>
            <person name="Brodie E.L."/>
            <person name="Williams K.H."/>
            <person name="Hubbard S.S."/>
            <person name="Banfield J.F."/>
        </authorList>
    </citation>
    <scope>NUCLEOTIDE SEQUENCE [LARGE SCALE GENOMIC DNA]</scope>
</reference>
<sequence>MASEKKNSEFKIQAEKIAAGIAELEKKADRTAILSLIEFFHHEIWAIRKYASQALVRCGLKNRDTLDIINGYMTASGFKNEDDLYWALQTAAGIRVNNAAGYLMNWAVEEAYPENYMSHLITALARINDTSSVAFLIEALGNENWIVKKEASAALIAFGRNIIPQLQSAFSNEKIEIRTWISKIIGQILGKDAYSFFKNMLASERKEMRYYAICALSESDDPQAAAAIAAKVADPSWLIRIQAADILEKMGESALEYLKKNIVEGSSDDRFHSIKIIQKIMKDKAFTTVRDFLNLDDTETKIMLLSALAEQDDETVFNLLCDSLTEPNYLVQRHAANLLIHYGNSVAPKIAAAFTRTQNGTTRYWFIDALSAFDTREAFFVQAEIFAAASKRQKIQILRSINNSGEEDIDRLRMLFLINALSDEGYSVRNAAFNQLAKFVHLKVDFDSREKGLDEALAMIRETGLEQRDNEQVKELIRSNDCASAMARIACGGIMNSAAQASRQAQAAGGVSQIAGQQAYQGAGHQEVQAGQAAAVQHSYQLHETREYAMSIEEILRQAVEKKASDIHFATDYPPTFRINGHIEFQEYLQTLEAPHIRHLAYQVLNPHARHAFEISQELDTSFEIKGLARFRVNMYMDMRGIGMVFRVIPYEIPDLDTLGVPAIIKTLAQKQKGLVLVTGPTGSGKSTTLASMLNYINKNRKSHIITIEDPVEFVHKPIQSKVTQRELNTSTRSFAGALRSSLREDPDIILVGEMRDLETIEMAITAAETGHLVLSTVHTSSAANTIDRLIDAFPADKHSQVRAALTEGLIAVVAQSLVPKKSGGMIAAFEIMTMTSAIGNLIKEGKTTQIKDYMLAGKQYGMQILDDSLAELMSRDEITFEEAMAASYNKDDFKKRYGSSQNTQPAAASGRAGGNFKPVADDDSLYGLKPKAPTNKPGKK</sequence>
<dbReference type="STRING" id="1817813.A2008_12100"/>
<dbReference type="Proteomes" id="UP000178735">
    <property type="component" value="Unassembled WGS sequence"/>
</dbReference>
<comment type="caution">
    <text evidence="4">The sequence shown here is derived from an EMBL/GenBank/DDBJ whole genome shotgun (WGS) entry which is preliminary data.</text>
</comment>
<protein>
    <recommendedName>
        <fullName evidence="3">Bacterial type II secretion system protein E domain-containing protein</fullName>
    </recommendedName>
</protein>
<dbReference type="InterPro" id="IPR050921">
    <property type="entry name" value="T4SS_GSP_E_ATPase"/>
</dbReference>
<accession>A0A1F7WL25</accession>
<feature type="region of interest" description="Disordered" evidence="2">
    <location>
        <begin position="895"/>
        <end position="941"/>
    </location>
</feature>
<dbReference type="InterPro" id="IPR016024">
    <property type="entry name" value="ARM-type_fold"/>
</dbReference>
<dbReference type="Gene3D" id="3.30.450.90">
    <property type="match status" value="1"/>
</dbReference>
<dbReference type="PROSITE" id="PS00662">
    <property type="entry name" value="T2SP_E"/>
    <property type="match status" value="1"/>
</dbReference>
<dbReference type="GO" id="GO:0005524">
    <property type="term" value="F:ATP binding"/>
    <property type="evidence" value="ECO:0007669"/>
    <property type="project" value="InterPro"/>
</dbReference>